<dbReference type="AlphaFoldDB" id="X1NM27"/>
<dbReference type="EMBL" id="BARV01030746">
    <property type="protein sequence ID" value="GAI44653.1"/>
    <property type="molecule type" value="Genomic_DNA"/>
</dbReference>
<sequence length="134" mass="15173">MMSAMVRPESHETFKHAVLVKWGKIHGVFGDELSNAMDIHAGNHLSHAPHTRTHVDVKERGLKTAERIFARIRRDYDKELSSKVLKAAIRAEAGTDNRTIRRYTSLLVNDLGWIEVRAKGDFDIDGKSGYATIY</sequence>
<comment type="caution">
    <text evidence="1">The sequence shown here is derived from an EMBL/GenBank/DDBJ whole genome shotgun (WGS) entry which is preliminary data.</text>
</comment>
<name>X1NM27_9ZZZZ</name>
<organism evidence="1">
    <name type="scientific">marine sediment metagenome</name>
    <dbReference type="NCBI Taxonomy" id="412755"/>
    <lineage>
        <taxon>unclassified sequences</taxon>
        <taxon>metagenomes</taxon>
        <taxon>ecological metagenomes</taxon>
    </lineage>
</organism>
<gene>
    <name evidence="1" type="ORF">S06H3_48784</name>
</gene>
<evidence type="ECO:0000313" key="1">
    <source>
        <dbReference type="EMBL" id="GAI44653.1"/>
    </source>
</evidence>
<protein>
    <submittedName>
        <fullName evidence="1">Uncharacterized protein</fullName>
    </submittedName>
</protein>
<reference evidence="1" key="1">
    <citation type="journal article" date="2014" name="Front. Microbiol.">
        <title>High frequency of phylogenetically diverse reductive dehalogenase-homologous genes in deep subseafloor sedimentary metagenomes.</title>
        <authorList>
            <person name="Kawai M."/>
            <person name="Futagami T."/>
            <person name="Toyoda A."/>
            <person name="Takaki Y."/>
            <person name="Nishi S."/>
            <person name="Hori S."/>
            <person name="Arai W."/>
            <person name="Tsubouchi T."/>
            <person name="Morono Y."/>
            <person name="Uchiyama I."/>
            <person name="Ito T."/>
            <person name="Fujiyama A."/>
            <person name="Inagaki F."/>
            <person name="Takami H."/>
        </authorList>
    </citation>
    <scope>NUCLEOTIDE SEQUENCE</scope>
    <source>
        <strain evidence="1">Expedition CK06-06</strain>
    </source>
</reference>
<accession>X1NM27</accession>
<proteinExistence type="predicted"/>
<feature type="non-terminal residue" evidence="1">
    <location>
        <position position="134"/>
    </location>
</feature>